<gene>
    <name evidence="1" type="ORF">BOA8489_03937</name>
</gene>
<dbReference type="AlphaFoldDB" id="A0A238J603"/>
<dbReference type="RefSeq" id="WP_245813998.1">
    <property type="nucleotide sequence ID" value="NZ_FXXQ01000029.1"/>
</dbReference>
<proteinExistence type="predicted"/>
<evidence type="ECO:0000313" key="1">
    <source>
        <dbReference type="EMBL" id="SMX25793.1"/>
    </source>
</evidence>
<evidence type="ECO:0000313" key="2">
    <source>
        <dbReference type="Proteomes" id="UP000201838"/>
    </source>
</evidence>
<keyword evidence="2" id="KW-1185">Reference proteome</keyword>
<accession>A0A238J603</accession>
<protein>
    <submittedName>
        <fullName evidence="1">Uncharacterized protein</fullName>
    </submittedName>
</protein>
<dbReference type="EMBL" id="FXXQ01000029">
    <property type="protein sequence ID" value="SMX25793.1"/>
    <property type="molecule type" value="Genomic_DNA"/>
</dbReference>
<sequence>MPSPTHLRQSQSFSAVRLSATALFAIALILLIPAGAEAQMHGQGAGAGMHGHGADGTGHDEVVMPGLRGRNATAAESAELAVMFRNFETISREVTNLGDGIRTVTRSSDQDVMDILTSHVVGMIGRVDAGDDPEIFIQSPTLDIFFERGDQIDTSIDVTDEGIIVVQTSTDPELVEALQLHAAEVTAMADRGMQAVHEMMMSRPVN</sequence>
<reference evidence="1 2" key="1">
    <citation type="submission" date="2017-05" db="EMBL/GenBank/DDBJ databases">
        <authorList>
            <person name="Song R."/>
            <person name="Chenine A.L."/>
            <person name="Ruprecht R.M."/>
        </authorList>
    </citation>
    <scope>NUCLEOTIDE SEQUENCE [LARGE SCALE GENOMIC DNA]</scope>
    <source>
        <strain evidence="1 2">CECT 8489</strain>
    </source>
</reference>
<dbReference type="Proteomes" id="UP000201838">
    <property type="component" value="Unassembled WGS sequence"/>
</dbReference>
<name>A0A238J603_9RHOB</name>
<organism evidence="1 2">
    <name type="scientific">Boseongicola aestuarii</name>
    <dbReference type="NCBI Taxonomy" id="1470561"/>
    <lineage>
        <taxon>Bacteria</taxon>
        <taxon>Pseudomonadati</taxon>
        <taxon>Pseudomonadota</taxon>
        <taxon>Alphaproteobacteria</taxon>
        <taxon>Rhodobacterales</taxon>
        <taxon>Paracoccaceae</taxon>
        <taxon>Boseongicola</taxon>
    </lineage>
</organism>